<keyword evidence="3" id="KW-1185">Reference proteome</keyword>
<accession>A0ABS9KNM9</accession>
<evidence type="ECO:0000313" key="3">
    <source>
        <dbReference type="Proteomes" id="UP001165367"/>
    </source>
</evidence>
<proteinExistence type="predicted"/>
<reference evidence="2" key="1">
    <citation type="submission" date="2022-01" db="EMBL/GenBank/DDBJ databases">
        <authorList>
            <person name="Jo J.-H."/>
            <person name="Im W.-T."/>
        </authorList>
    </citation>
    <scope>NUCLEOTIDE SEQUENCE</scope>
    <source>
        <strain evidence="2">NA20</strain>
    </source>
</reference>
<dbReference type="InterPro" id="IPR043129">
    <property type="entry name" value="ATPase_NBD"/>
</dbReference>
<dbReference type="PANTHER" id="PTHR11735:SF11">
    <property type="entry name" value="TRNA THREONYLCARBAMOYLADENOSINE BIOSYNTHESIS PROTEIN TSAB"/>
    <property type="match status" value="1"/>
</dbReference>
<dbReference type="Proteomes" id="UP001165367">
    <property type="component" value="Unassembled WGS sequence"/>
</dbReference>
<dbReference type="InterPro" id="IPR000905">
    <property type="entry name" value="Gcp-like_dom"/>
</dbReference>
<dbReference type="Gene3D" id="3.30.420.40">
    <property type="match status" value="2"/>
</dbReference>
<keyword evidence="2" id="KW-0808">Transferase</keyword>
<feature type="domain" description="Gcp-like" evidence="1">
    <location>
        <begin position="34"/>
        <end position="196"/>
    </location>
</feature>
<evidence type="ECO:0000313" key="2">
    <source>
        <dbReference type="EMBL" id="MCG2613924.1"/>
    </source>
</evidence>
<dbReference type="EMBL" id="JAKLTR010000003">
    <property type="protein sequence ID" value="MCG2613924.1"/>
    <property type="molecule type" value="Genomic_DNA"/>
</dbReference>
<comment type="caution">
    <text evidence="2">The sequence shown here is derived from an EMBL/GenBank/DDBJ whole genome shotgun (WGS) entry which is preliminary data.</text>
</comment>
<dbReference type="PANTHER" id="PTHR11735">
    <property type="entry name" value="TRNA N6-ADENOSINE THREONYLCARBAMOYLTRANSFERASE"/>
    <property type="match status" value="1"/>
</dbReference>
<dbReference type="SUPFAM" id="SSF53067">
    <property type="entry name" value="Actin-like ATPase domain"/>
    <property type="match status" value="2"/>
</dbReference>
<name>A0ABS9KNM9_9BACT</name>
<organism evidence="2 3">
    <name type="scientific">Terrimonas ginsenosidimutans</name>
    <dbReference type="NCBI Taxonomy" id="2908004"/>
    <lineage>
        <taxon>Bacteria</taxon>
        <taxon>Pseudomonadati</taxon>
        <taxon>Bacteroidota</taxon>
        <taxon>Chitinophagia</taxon>
        <taxon>Chitinophagales</taxon>
        <taxon>Chitinophagaceae</taxon>
        <taxon>Terrimonas</taxon>
    </lineage>
</organism>
<dbReference type="NCBIfam" id="TIGR03725">
    <property type="entry name" value="T6A_YeaZ"/>
    <property type="match status" value="1"/>
</dbReference>
<dbReference type="GO" id="GO:0061711">
    <property type="term" value="F:tRNA N(6)-L-threonylcarbamoyladenine synthase activity"/>
    <property type="evidence" value="ECO:0007669"/>
    <property type="project" value="UniProtKB-EC"/>
</dbReference>
<dbReference type="RefSeq" id="WP_237869858.1">
    <property type="nucleotide sequence ID" value="NZ_JAKLTR010000003.1"/>
</dbReference>
<evidence type="ECO:0000259" key="1">
    <source>
        <dbReference type="Pfam" id="PF00814"/>
    </source>
</evidence>
<dbReference type="CDD" id="cd24032">
    <property type="entry name" value="ASKHA_NBD_TsaB"/>
    <property type="match status" value="1"/>
</dbReference>
<keyword evidence="2" id="KW-0012">Acyltransferase</keyword>
<sequence length="221" mass="23927">MALILHIDTAVEGSSVCVAEDGRLTAPVLTTSQKDQSGWLHTSISELMEASNLSLNQLDAVAVTIGPGSYTGLRVGLSAAKGLCFALQTPLIAINTLEVMASSHQPGDRNVLICPMIDARRMEVFTAVYDASLKVIMAPCAMILNGTNFDQLLSEHKMIFSGNGSPKWQKVLSNPNAEFSDAVMTAGDMVRLAAKYYADKRFADLAYTEPFYVKEFYSPAH</sequence>
<protein>
    <submittedName>
        <fullName evidence="2">tRNA (Adenosine(37)-N6)-threonylcarbamoyltransferase complex dimerization subunit type 1 TsaB</fullName>
        <ecNumber evidence="2">2.3.1.234</ecNumber>
    </submittedName>
</protein>
<dbReference type="InterPro" id="IPR022496">
    <property type="entry name" value="T6A_TsaB"/>
</dbReference>
<gene>
    <name evidence="2" type="primary">tsaB</name>
    <name evidence="2" type="ORF">LZZ85_06510</name>
</gene>
<dbReference type="EC" id="2.3.1.234" evidence="2"/>
<dbReference type="Pfam" id="PF00814">
    <property type="entry name" value="TsaD"/>
    <property type="match status" value="1"/>
</dbReference>